<reference evidence="6 7" key="1">
    <citation type="submission" date="2016-08" db="EMBL/GenBank/DDBJ databases">
        <title>A Parts List for Fungal Cellulosomes Revealed by Comparative Genomics.</title>
        <authorList>
            <consortium name="DOE Joint Genome Institute"/>
            <person name="Haitjema C.H."/>
            <person name="Gilmore S.P."/>
            <person name="Henske J.K."/>
            <person name="Solomon K.V."/>
            <person name="De Groot R."/>
            <person name="Kuo A."/>
            <person name="Mondo S.J."/>
            <person name="Salamov A.A."/>
            <person name="Labutti K."/>
            <person name="Zhao Z."/>
            <person name="Chiniquy J."/>
            <person name="Barry K."/>
            <person name="Brewer H.M."/>
            <person name="Purvine S.O."/>
            <person name="Wright A.T."/>
            <person name="Boxma B."/>
            <person name="Van Alen T."/>
            <person name="Hackstein J.H."/>
            <person name="Baker S.E."/>
            <person name="Grigoriev I.V."/>
            <person name="O'Malley M.A."/>
        </authorList>
    </citation>
    <scope>NUCLEOTIDE SEQUENCE [LARGE SCALE GENOMIC DNA]</scope>
    <source>
        <strain evidence="6 7">S4</strain>
    </source>
</reference>
<proteinExistence type="predicted"/>
<name>A0A1Y1X1W2_9FUNG</name>
<reference evidence="6 7" key="2">
    <citation type="submission" date="2016-08" db="EMBL/GenBank/DDBJ databases">
        <title>Pervasive Adenine N6-methylation of Active Genes in Fungi.</title>
        <authorList>
            <consortium name="DOE Joint Genome Institute"/>
            <person name="Mondo S.J."/>
            <person name="Dannebaum R.O."/>
            <person name="Kuo R.C."/>
            <person name="Labutti K."/>
            <person name="Haridas S."/>
            <person name="Kuo A."/>
            <person name="Salamov A."/>
            <person name="Ahrendt S.R."/>
            <person name="Lipzen A."/>
            <person name="Sullivan W."/>
            <person name="Andreopoulos W.B."/>
            <person name="Clum A."/>
            <person name="Lindquist E."/>
            <person name="Daum C."/>
            <person name="Ramamoorthy G.K."/>
            <person name="Gryganskyi A."/>
            <person name="Culley D."/>
            <person name="Magnuson J.K."/>
            <person name="James T.Y."/>
            <person name="O'Malley M.A."/>
            <person name="Stajich J.E."/>
            <person name="Spatafora J.W."/>
            <person name="Visel A."/>
            <person name="Grigoriev I.V."/>
        </authorList>
    </citation>
    <scope>NUCLEOTIDE SEQUENCE [LARGE SCALE GENOMIC DNA]</scope>
    <source>
        <strain evidence="6 7">S4</strain>
    </source>
</reference>
<feature type="domain" description="CBM10" evidence="5">
    <location>
        <begin position="20"/>
        <end position="57"/>
    </location>
</feature>
<dbReference type="SUPFAM" id="SSF51445">
    <property type="entry name" value="(Trans)glycosidases"/>
    <property type="match status" value="1"/>
</dbReference>
<dbReference type="InterPro" id="IPR039514">
    <property type="entry name" value="6GAL-like"/>
</dbReference>
<dbReference type="Gene3D" id="3.20.20.80">
    <property type="entry name" value="Glycosidases"/>
    <property type="match status" value="1"/>
</dbReference>
<keyword evidence="2" id="KW-0677">Repeat</keyword>
<dbReference type="InterPro" id="IPR013780">
    <property type="entry name" value="Glyco_hydro_b"/>
</dbReference>
<dbReference type="InterPro" id="IPR002883">
    <property type="entry name" value="CBM10/Dockerin_dom"/>
</dbReference>
<feature type="chain" id="PRO_5010985152" evidence="4">
    <location>
        <begin position="20"/>
        <end position="543"/>
    </location>
</feature>
<evidence type="ECO:0000256" key="2">
    <source>
        <dbReference type="ARBA" id="ARBA00022737"/>
    </source>
</evidence>
<keyword evidence="3 6" id="KW-0378">Hydrolase</keyword>
<dbReference type="GO" id="GO:0004553">
    <property type="term" value="F:hydrolase activity, hydrolyzing O-glycosyl compounds"/>
    <property type="evidence" value="ECO:0007669"/>
    <property type="project" value="InterPro"/>
</dbReference>
<evidence type="ECO:0000313" key="7">
    <source>
        <dbReference type="Proteomes" id="UP000193944"/>
    </source>
</evidence>
<feature type="signal peptide" evidence="4">
    <location>
        <begin position="1"/>
        <end position="19"/>
    </location>
</feature>
<dbReference type="EMBL" id="MCFG01000168">
    <property type="protein sequence ID" value="ORX79655.1"/>
    <property type="molecule type" value="Genomic_DNA"/>
</dbReference>
<protein>
    <submittedName>
        <fullName evidence="6">Glycoside hydrolase</fullName>
    </submittedName>
</protein>
<sequence length="543" mass="60178">MKTGFALLISIALATKASADCWATRLGFPCCEYSAQVFYTDNDGKWSIENGEWCGIIENQNSNCWSAKLGYPCCKSTTAVEMSDSDGQWGVENGQWCGIQKTQNPTTQPAVTQPAITQPAVQPTQVPQRPAQHPKPDISTNVKQIYASNFNNRRFEGFGTSFCWWANRLGYSDSLAEKAATLFYDKVNGLGLTVIRYNIGGGDDPTHHHITRTDSNMPGYAINPRYDGRSYTWDYNWNSDANQRNVLLKSVAKNRDEIIVEAFSNSPPYFMTNSGCSTGNFDANKDNLKSDAYPAFAKYLADVAEHFKTSWGVGFQSITPVNEPFTNYWGANSKKQEGCHFDQGNSESKIIVELKKAIDQRGLRDMQISGTDETSIDTQITSFQKLSNEAKNIITRIDTHTYGGNSGMINLNGGYWGVAVADHDNDKIILSQKYYGFGQFSRYIRPGYTIIGCYNNSVAAYDSQGKKLVIVATNPAGTNKIVDFNLSTFTSVGYNVKVIRTSGSINNGEHWAELPSLVPYGKGFNAELKANSITTFIVDDVEW</sequence>
<evidence type="ECO:0000256" key="3">
    <source>
        <dbReference type="ARBA" id="ARBA00022801"/>
    </source>
</evidence>
<dbReference type="PANTHER" id="PTHR42767">
    <property type="entry name" value="ENDO-BETA-1,6-GALACTANASE"/>
    <property type="match status" value="1"/>
</dbReference>
<keyword evidence="7" id="KW-1185">Reference proteome</keyword>
<dbReference type="InterPro" id="IPR017853">
    <property type="entry name" value="GH"/>
</dbReference>
<comment type="caution">
    <text evidence="6">The sequence shown here is derived from an EMBL/GenBank/DDBJ whole genome shotgun (WGS) entry which is preliminary data.</text>
</comment>
<dbReference type="InterPro" id="IPR009034">
    <property type="entry name" value="Dockerin_dom_fun_sf"/>
</dbReference>
<keyword evidence="1 4" id="KW-0732">Signal</keyword>
<dbReference type="PANTHER" id="PTHR42767:SF1">
    <property type="entry name" value="ENDO-BETA-1,6-GALACTANASE-LIKE DOMAIN-CONTAINING PROTEIN"/>
    <property type="match status" value="1"/>
</dbReference>
<evidence type="ECO:0000259" key="5">
    <source>
        <dbReference type="PROSITE" id="PS51763"/>
    </source>
</evidence>
<evidence type="ECO:0000256" key="1">
    <source>
        <dbReference type="ARBA" id="ARBA00022729"/>
    </source>
</evidence>
<dbReference type="SUPFAM" id="SSF51011">
    <property type="entry name" value="Glycosyl hydrolase domain"/>
    <property type="match status" value="1"/>
</dbReference>
<dbReference type="STRING" id="1754192.A0A1Y1X1W2"/>
<evidence type="ECO:0000313" key="6">
    <source>
        <dbReference type="EMBL" id="ORX79655.1"/>
    </source>
</evidence>
<dbReference type="Gene3D" id="3.90.1220.10">
    <property type="entry name" value="Cellulose docking domain, dockering"/>
    <property type="match status" value="2"/>
</dbReference>
<organism evidence="6 7">
    <name type="scientific">Anaeromyces robustus</name>
    <dbReference type="NCBI Taxonomy" id="1754192"/>
    <lineage>
        <taxon>Eukaryota</taxon>
        <taxon>Fungi</taxon>
        <taxon>Fungi incertae sedis</taxon>
        <taxon>Chytridiomycota</taxon>
        <taxon>Chytridiomycota incertae sedis</taxon>
        <taxon>Neocallimastigomycetes</taxon>
        <taxon>Neocallimastigales</taxon>
        <taxon>Neocallimastigaceae</taxon>
        <taxon>Anaeromyces</taxon>
    </lineage>
</organism>
<evidence type="ECO:0000256" key="4">
    <source>
        <dbReference type="SAM" id="SignalP"/>
    </source>
</evidence>
<dbReference type="OrthoDB" id="2012278at2759"/>
<feature type="domain" description="CBM10" evidence="5">
    <location>
        <begin position="63"/>
        <end position="100"/>
    </location>
</feature>
<dbReference type="Gene3D" id="2.60.40.1180">
    <property type="entry name" value="Golgi alpha-mannosidase II"/>
    <property type="match status" value="1"/>
</dbReference>
<dbReference type="AlphaFoldDB" id="A0A1Y1X1W2"/>
<dbReference type="SUPFAM" id="SSF64571">
    <property type="entry name" value="Cellulose docking domain, dockering"/>
    <property type="match status" value="2"/>
</dbReference>
<dbReference type="Proteomes" id="UP000193944">
    <property type="component" value="Unassembled WGS sequence"/>
</dbReference>
<dbReference type="Pfam" id="PF14587">
    <property type="entry name" value="Glyco_hydr_30_2"/>
    <property type="match status" value="1"/>
</dbReference>
<dbReference type="Pfam" id="PF02013">
    <property type="entry name" value="CBM_10"/>
    <property type="match status" value="2"/>
</dbReference>
<accession>A0A1Y1X1W2</accession>
<dbReference type="PROSITE" id="PS51763">
    <property type="entry name" value="CBM10"/>
    <property type="match status" value="2"/>
</dbReference>
<gene>
    <name evidence="6" type="ORF">BCR32DRAFT_294310</name>
</gene>
<dbReference type="InterPro" id="IPR039743">
    <property type="entry name" value="6GAL/EXGAL"/>
</dbReference>